<reference evidence="2 3" key="1">
    <citation type="journal article" date="2014" name="PLoS Genet.">
        <title>Analysis of the Phlebiopsis gigantea genome, transcriptome and secretome provides insight into its pioneer colonization strategies of wood.</title>
        <authorList>
            <person name="Hori C."/>
            <person name="Ishida T."/>
            <person name="Igarashi K."/>
            <person name="Samejima M."/>
            <person name="Suzuki H."/>
            <person name="Master E."/>
            <person name="Ferreira P."/>
            <person name="Ruiz-Duenas F.J."/>
            <person name="Held B."/>
            <person name="Canessa P."/>
            <person name="Larrondo L.F."/>
            <person name="Schmoll M."/>
            <person name="Druzhinina I.S."/>
            <person name="Kubicek C.P."/>
            <person name="Gaskell J.A."/>
            <person name="Kersten P."/>
            <person name="St John F."/>
            <person name="Glasner J."/>
            <person name="Sabat G."/>
            <person name="Splinter BonDurant S."/>
            <person name="Syed K."/>
            <person name="Yadav J."/>
            <person name="Mgbeahuruike A.C."/>
            <person name="Kovalchuk A."/>
            <person name="Asiegbu F.O."/>
            <person name="Lackner G."/>
            <person name="Hoffmeister D."/>
            <person name="Rencoret J."/>
            <person name="Gutierrez A."/>
            <person name="Sun H."/>
            <person name="Lindquist E."/>
            <person name="Barry K."/>
            <person name="Riley R."/>
            <person name="Grigoriev I.V."/>
            <person name="Henrissat B."/>
            <person name="Kues U."/>
            <person name="Berka R.M."/>
            <person name="Martinez A.T."/>
            <person name="Covert S.F."/>
            <person name="Blanchette R.A."/>
            <person name="Cullen D."/>
        </authorList>
    </citation>
    <scope>NUCLEOTIDE SEQUENCE [LARGE SCALE GENOMIC DNA]</scope>
    <source>
        <strain evidence="2 3">11061_1 CR5-6</strain>
    </source>
</reference>
<accession>A0A0C3PV94</accession>
<keyword evidence="1" id="KW-0472">Membrane</keyword>
<feature type="transmembrane region" description="Helical" evidence="1">
    <location>
        <begin position="20"/>
        <end position="40"/>
    </location>
</feature>
<dbReference type="AlphaFoldDB" id="A0A0C3PV94"/>
<organism evidence="2 3">
    <name type="scientific">Phlebiopsis gigantea (strain 11061_1 CR5-6)</name>
    <name type="common">White-rot fungus</name>
    <name type="synonym">Peniophora gigantea</name>
    <dbReference type="NCBI Taxonomy" id="745531"/>
    <lineage>
        <taxon>Eukaryota</taxon>
        <taxon>Fungi</taxon>
        <taxon>Dikarya</taxon>
        <taxon>Basidiomycota</taxon>
        <taxon>Agaricomycotina</taxon>
        <taxon>Agaricomycetes</taxon>
        <taxon>Polyporales</taxon>
        <taxon>Phanerochaetaceae</taxon>
        <taxon>Phlebiopsis</taxon>
    </lineage>
</organism>
<feature type="transmembrane region" description="Helical" evidence="1">
    <location>
        <begin position="69"/>
        <end position="87"/>
    </location>
</feature>
<protein>
    <submittedName>
        <fullName evidence="2">Uncharacterized protein</fullName>
    </submittedName>
</protein>
<evidence type="ECO:0000313" key="3">
    <source>
        <dbReference type="Proteomes" id="UP000053257"/>
    </source>
</evidence>
<name>A0A0C3PV94_PHLG1</name>
<feature type="non-terminal residue" evidence="2">
    <location>
        <position position="1"/>
    </location>
</feature>
<dbReference type="HOGENOM" id="CLU_094318_0_0_1"/>
<dbReference type="OrthoDB" id="10259742at2759"/>
<dbReference type="Proteomes" id="UP000053257">
    <property type="component" value="Unassembled WGS sequence"/>
</dbReference>
<proteinExistence type="predicted"/>
<evidence type="ECO:0000313" key="2">
    <source>
        <dbReference type="EMBL" id="KIP11743.1"/>
    </source>
</evidence>
<dbReference type="EMBL" id="KN840444">
    <property type="protein sequence ID" value="KIP11743.1"/>
    <property type="molecule type" value="Genomic_DNA"/>
</dbReference>
<keyword evidence="1" id="KW-1133">Transmembrane helix</keyword>
<keyword evidence="1" id="KW-0812">Transmembrane</keyword>
<sequence>WIAHFASGLVAKPFAPRVSLAVLAFAGPMPDALFFVLQFFGIESFNLAESIARQGGCFPYTNDYPLSHSLAGMLICDLIGVILAVLYKSFARVPASLTDMLAITATSTSHFLLEWPSHRHGKGHHTKITPGDNAAYGAGLFDYPLATFATENVIFFAGLWVYMTFAPAACKAGMQQHPSLLKIVSAVMVAQQAQFCVPSAPTRESRWVHAPLFLSLILGSCCLLGMLDGQTRSLGLQEPRSHEKEK</sequence>
<keyword evidence="3" id="KW-1185">Reference proteome</keyword>
<evidence type="ECO:0000256" key="1">
    <source>
        <dbReference type="SAM" id="Phobius"/>
    </source>
</evidence>
<gene>
    <name evidence="2" type="ORF">PHLGIDRAFT_63177</name>
</gene>